<feature type="transmembrane region" description="Helical" evidence="6">
    <location>
        <begin position="593"/>
        <end position="616"/>
    </location>
</feature>
<keyword evidence="3 6" id="KW-1133">Transmembrane helix</keyword>
<dbReference type="PANTHER" id="PTHR28234">
    <property type="entry name" value="NUCLEAR CONTROL OF ATPASE PROTEIN 2"/>
    <property type="match status" value="1"/>
</dbReference>
<keyword evidence="8" id="KW-1185">Reference proteome</keyword>
<keyword evidence="2 6" id="KW-0812">Transmembrane</keyword>
<proteinExistence type="predicted"/>
<dbReference type="Pfam" id="PF08637">
    <property type="entry name" value="NCA2"/>
    <property type="match status" value="1"/>
</dbReference>
<dbReference type="PANTHER" id="PTHR28234:SF1">
    <property type="entry name" value="NUCLEAR CONTROL OF ATPASE PROTEIN 2"/>
    <property type="match status" value="1"/>
</dbReference>
<reference evidence="7 8" key="1">
    <citation type="submission" date="2016-07" db="EMBL/GenBank/DDBJ databases">
        <title>Pervasive Adenine N6-methylation of Active Genes in Fungi.</title>
        <authorList>
            <consortium name="DOE Joint Genome Institute"/>
            <person name="Mondo S.J."/>
            <person name="Dannebaum R.O."/>
            <person name="Kuo R.C."/>
            <person name="Labutti K."/>
            <person name="Haridas S."/>
            <person name="Kuo A."/>
            <person name="Salamov A."/>
            <person name="Ahrendt S.R."/>
            <person name="Lipzen A."/>
            <person name="Sullivan W."/>
            <person name="Andreopoulos W.B."/>
            <person name="Clum A."/>
            <person name="Lindquist E."/>
            <person name="Daum C."/>
            <person name="Ramamoorthy G.K."/>
            <person name="Gryganskyi A."/>
            <person name="Culley D."/>
            <person name="Magnuson J.K."/>
            <person name="James T.Y."/>
            <person name="O'Malley M.A."/>
            <person name="Stajich J.E."/>
            <person name="Spatafora J.W."/>
            <person name="Visel A."/>
            <person name="Grigoriev I.V."/>
        </authorList>
    </citation>
    <scope>NUCLEOTIDE SEQUENCE [LARGE SCALE GENOMIC DNA]</scope>
    <source>
        <strain evidence="7 8">NRRL 1336</strain>
    </source>
</reference>
<evidence type="ECO:0000256" key="5">
    <source>
        <dbReference type="ARBA" id="ARBA00023136"/>
    </source>
</evidence>
<evidence type="ECO:0000256" key="6">
    <source>
        <dbReference type="SAM" id="Phobius"/>
    </source>
</evidence>
<dbReference type="AlphaFoldDB" id="A0A1X2I461"/>
<evidence type="ECO:0000313" key="7">
    <source>
        <dbReference type="EMBL" id="ORZ08969.1"/>
    </source>
</evidence>
<gene>
    <name evidence="7" type="ORF">BCR42DRAFT_424384</name>
</gene>
<protein>
    <submittedName>
        <fullName evidence="7">ATP synthase regulation protein NCA2-domain-containing protein</fullName>
    </submittedName>
</protein>
<sequence>MATYATEEIQRLNASLLELQRAHLCSSMTVTTLPDISCTPRQAWESGNRTQFLLAANHSLDASLAGMPRMDDMDNYLTWYLSLENKQDNNAANDTTLEWLFITKCTLAVYGHNVSSILQSTLPLSESLAYWDSIYGNTWHEVYYGIQSAPVRLYHLIANTWQVFSDSSSSPSFKIKNLITSSDHILSCLFPMALRDNGSDSNIKQQRPSDGQQQQQQHHHYLYDYSRTHRHHLRHPGKSLVHVFRKLYNLPLPLALVRDEIQQKRTTLRLFRARQATTLGLLIKQVPHFVEESLERTNRRGSILGDGDSLLSAATATSRAPTEEEQAVSLHQVACGTTQCVKALTSCLLGGDGNHMQSITSLDDLQQRMNWQATLDDIERSRGEFTMTSTSPYNVAKDLKQLVDLQPTYQHYLQVWKQNYGPPSSLSRYWLPGLVALFAGKMTMDYVFERKEDIVAWANEGMTTIREFLVHWLWEPTKGILDTIRFQDRRIGLSSKEGLKSDLQSLERMVIQFAKDHYQFSNAQANQLLTQVRDGDISQVLLAYENEIKHPLRNAIQGDLIQTLLIQVQKTKVDMDMAMQALDKLLKSNELNFAFLAVAPSMLLTWAFVSWLKNVYQKRDGNRIRQIGRPLKNTLRRIDRLFTLDPDGNELTCESQGVLLCELLLLRNYAQYLPTRNSIRELFIEDIRDLETVRLSKMQKKETIGRMYRSWKFLY</sequence>
<dbReference type="OrthoDB" id="413313at2759"/>
<keyword evidence="5 6" id="KW-0472">Membrane</keyword>
<name>A0A1X2I461_9FUNG</name>
<keyword evidence="4" id="KW-0496">Mitochondrion</keyword>
<organism evidence="7 8">
    <name type="scientific">Absidia repens</name>
    <dbReference type="NCBI Taxonomy" id="90262"/>
    <lineage>
        <taxon>Eukaryota</taxon>
        <taxon>Fungi</taxon>
        <taxon>Fungi incertae sedis</taxon>
        <taxon>Mucoromycota</taxon>
        <taxon>Mucoromycotina</taxon>
        <taxon>Mucoromycetes</taxon>
        <taxon>Mucorales</taxon>
        <taxon>Cunninghamellaceae</taxon>
        <taxon>Absidia</taxon>
    </lineage>
</organism>
<evidence type="ECO:0000256" key="2">
    <source>
        <dbReference type="ARBA" id="ARBA00022692"/>
    </source>
</evidence>
<comment type="subcellular location">
    <subcellularLocation>
        <location evidence="1">Mitochondrion membrane</location>
        <topology evidence="1">Multi-pass membrane protein</topology>
    </subcellularLocation>
</comment>
<evidence type="ECO:0000256" key="4">
    <source>
        <dbReference type="ARBA" id="ARBA00023128"/>
    </source>
</evidence>
<evidence type="ECO:0000256" key="1">
    <source>
        <dbReference type="ARBA" id="ARBA00004225"/>
    </source>
</evidence>
<dbReference type="Proteomes" id="UP000193560">
    <property type="component" value="Unassembled WGS sequence"/>
</dbReference>
<evidence type="ECO:0000256" key="3">
    <source>
        <dbReference type="ARBA" id="ARBA00022989"/>
    </source>
</evidence>
<evidence type="ECO:0000313" key="8">
    <source>
        <dbReference type="Proteomes" id="UP000193560"/>
    </source>
</evidence>
<dbReference type="GO" id="GO:0005741">
    <property type="term" value="C:mitochondrial outer membrane"/>
    <property type="evidence" value="ECO:0007669"/>
    <property type="project" value="TreeGrafter"/>
</dbReference>
<dbReference type="STRING" id="90262.A0A1X2I461"/>
<dbReference type="EMBL" id="MCGE01000029">
    <property type="protein sequence ID" value="ORZ08969.1"/>
    <property type="molecule type" value="Genomic_DNA"/>
</dbReference>
<accession>A0A1X2I461</accession>
<comment type="caution">
    <text evidence="7">The sequence shown here is derived from an EMBL/GenBank/DDBJ whole genome shotgun (WGS) entry which is preliminary data.</text>
</comment>
<dbReference type="InterPro" id="IPR013946">
    <property type="entry name" value="NCA2-like"/>
</dbReference>